<sequence>MLTAAVTALTRTDDIAGVVLVGGSLTLLSWLVTPLWLGGVLFVSPTLAVAAPLGLAPALVARGYFVRVTRGAIQDGDAARAPSLVAWGELFRDGVKSVLLSAALLAPLAGGFAVLFGAAYAATVAGPVDPGVTATAVESALGPNGPAAVAAVGAVVLAAFVGAYLLAFAYLRPAALAAFAASGRLRDGLSPRTVADVAVTGPYATAWTLGVGALAVGYAVAAPTAPLVVGVALAFLVRIVAHGLYGRGAAGALTSGPAKSIGGPTAVGAARKAAATPTTRGTGAARESAATPETVTARGAGAARGTGETRDLGGTRDSGVTRNPDTKRSPPTQGMSGDGGRPMRSEPPSGVQVGRAVPIGDDGEGDADKKADSRDGTDSDGGTGPDDGPSPDGGFEWGPPLDDAEDKS</sequence>
<gene>
    <name evidence="4" type="ORF">ABNG02_04255</name>
    <name evidence="3" type="ORF">GCM10008994_28060</name>
</gene>
<protein>
    <submittedName>
        <fullName evidence="4">DUF4013 domain-containing protein</fullName>
    </submittedName>
</protein>
<evidence type="ECO:0000256" key="1">
    <source>
        <dbReference type="SAM" id="MobiDB-lite"/>
    </source>
</evidence>
<feature type="transmembrane region" description="Helical" evidence="2">
    <location>
        <begin position="98"/>
        <end position="122"/>
    </location>
</feature>
<comment type="caution">
    <text evidence="3">The sequence shown here is derived from an EMBL/GenBank/DDBJ whole genome shotgun (WGS) entry which is preliminary data.</text>
</comment>
<dbReference type="Proteomes" id="UP001501425">
    <property type="component" value="Unassembled WGS sequence"/>
</dbReference>
<feature type="region of interest" description="Disordered" evidence="1">
    <location>
        <begin position="271"/>
        <end position="408"/>
    </location>
</feature>
<evidence type="ECO:0000313" key="6">
    <source>
        <dbReference type="Proteomes" id="UP001567571"/>
    </source>
</evidence>
<keyword evidence="2" id="KW-0812">Transmembrane</keyword>
<reference evidence="3" key="1">
    <citation type="journal article" date="2014" name="Int. J. Syst. Evol. Microbiol.">
        <title>Complete genome sequence of Corynebacterium casei LMG S-19264T (=DSM 44701T), isolated from a smear-ripened cheese.</title>
        <authorList>
            <consortium name="US DOE Joint Genome Institute (JGI-PGF)"/>
            <person name="Walter F."/>
            <person name="Albersmeier A."/>
            <person name="Kalinowski J."/>
            <person name="Ruckert C."/>
        </authorList>
    </citation>
    <scope>NUCLEOTIDE SEQUENCE</scope>
    <source>
        <strain evidence="3">JCM 14265</strain>
    </source>
</reference>
<accession>A0AAV3SVG8</accession>
<evidence type="ECO:0000256" key="2">
    <source>
        <dbReference type="SAM" id="Phobius"/>
    </source>
</evidence>
<name>A0AAV3SVG8_9EURY</name>
<reference evidence="4 6" key="3">
    <citation type="submission" date="2024-06" db="EMBL/GenBank/DDBJ databases">
        <title>Halorubrum miltondacostae sp. nov., a potential PHA producer isolated from an inland solar saltern in Rio Maior, Portugal.</title>
        <authorList>
            <person name="Albuquerque L."/>
            <person name="Viver T."/>
            <person name="Barroso C."/>
            <person name="Claudino R."/>
            <person name="Galvan M."/>
            <person name="Simoes G."/>
            <person name="Lobo Da Cunha A."/>
            <person name="Egas C."/>
        </authorList>
    </citation>
    <scope>NUCLEOTIDE SEQUENCE [LARGE SCALE GENOMIC DNA]</scope>
    <source>
        <strain evidence="4 6">DSM 18646</strain>
    </source>
</reference>
<dbReference type="AlphaFoldDB" id="A0AAV3SVG8"/>
<feature type="compositionally biased region" description="Polar residues" evidence="1">
    <location>
        <begin position="318"/>
        <end position="335"/>
    </location>
</feature>
<dbReference type="EMBL" id="JBEDNW010000002">
    <property type="protein sequence ID" value="MEZ3166536.1"/>
    <property type="molecule type" value="Genomic_DNA"/>
</dbReference>
<feature type="transmembrane region" description="Helical" evidence="2">
    <location>
        <begin position="147"/>
        <end position="172"/>
    </location>
</feature>
<evidence type="ECO:0000313" key="3">
    <source>
        <dbReference type="EMBL" id="GAA0551510.1"/>
    </source>
</evidence>
<dbReference type="Pfam" id="PF13197">
    <property type="entry name" value="DUF4013"/>
    <property type="match status" value="1"/>
</dbReference>
<keyword evidence="6" id="KW-1185">Reference proteome</keyword>
<dbReference type="EMBL" id="BAAADQ010000015">
    <property type="protein sequence ID" value="GAA0551510.1"/>
    <property type="molecule type" value="Genomic_DNA"/>
</dbReference>
<organism evidence="3 5">
    <name type="scientific">Halorubrum ejinorense</name>
    <dbReference type="NCBI Taxonomy" id="425309"/>
    <lineage>
        <taxon>Archaea</taxon>
        <taxon>Methanobacteriati</taxon>
        <taxon>Methanobacteriota</taxon>
        <taxon>Stenosarchaea group</taxon>
        <taxon>Halobacteria</taxon>
        <taxon>Halobacteriales</taxon>
        <taxon>Haloferacaceae</taxon>
        <taxon>Halorubrum</taxon>
    </lineage>
</organism>
<dbReference type="InterPro" id="IPR025098">
    <property type="entry name" value="DUF4013"/>
</dbReference>
<feature type="transmembrane region" description="Helical" evidence="2">
    <location>
        <begin position="35"/>
        <end position="60"/>
    </location>
</feature>
<evidence type="ECO:0000313" key="4">
    <source>
        <dbReference type="EMBL" id="MEZ3166536.1"/>
    </source>
</evidence>
<proteinExistence type="predicted"/>
<reference evidence="3" key="2">
    <citation type="submission" date="2023-12" db="EMBL/GenBank/DDBJ databases">
        <authorList>
            <person name="Sun Q."/>
            <person name="Inoue M."/>
        </authorList>
    </citation>
    <scope>NUCLEOTIDE SEQUENCE</scope>
    <source>
        <strain evidence="3">JCM 14265</strain>
    </source>
</reference>
<feature type="compositionally biased region" description="Low complexity" evidence="1">
    <location>
        <begin position="293"/>
        <end position="306"/>
    </location>
</feature>
<dbReference type="Proteomes" id="UP001567571">
    <property type="component" value="Unassembled WGS sequence"/>
</dbReference>
<feature type="compositionally biased region" description="Basic and acidic residues" evidence="1">
    <location>
        <begin position="366"/>
        <end position="377"/>
    </location>
</feature>
<keyword evidence="2" id="KW-1133">Transmembrane helix</keyword>
<dbReference type="RefSeq" id="WP_343780203.1">
    <property type="nucleotide sequence ID" value="NZ_BAAADQ010000015.1"/>
</dbReference>
<keyword evidence="2" id="KW-0472">Membrane</keyword>
<feature type="compositionally biased region" description="Low complexity" evidence="1">
    <location>
        <begin position="271"/>
        <end position="286"/>
    </location>
</feature>
<evidence type="ECO:0000313" key="5">
    <source>
        <dbReference type="Proteomes" id="UP001501425"/>
    </source>
</evidence>